<evidence type="ECO:0000313" key="2">
    <source>
        <dbReference type="Proteomes" id="UP000219338"/>
    </source>
</evidence>
<evidence type="ECO:0000313" key="1">
    <source>
        <dbReference type="EMBL" id="SJL07828.1"/>
    </source>
</evidence>
<sequence>MSADGFPVPASSRERSLSFAIRFAVLGRHKPSCNVLFAIAIGRGHPPLIRHLGNTPSQLSYTQKFVAPIVFRHTIGKPLTTT</sequence>
<proteinExistence type="predicted"/>
<dbReference type="EMBL" id="FUEG01000008">
    <property type="protein sequence ID" value="SJL07828.1"/>
    <property type="molecule type" value="Genomic_DNA"/>
</dbReference>
<dbReference type="AlphaFoldDB" id="A0A284RGF2"/>
<organism evidence="1 2">
    <name type="scientific">Armillaria ostoyae</name>
    <name type="common">Armillaria root rot fungus</name>
    <dbReference type="NCBI Taxonomy" id="47428"/>
    <lineage>
        <taxon>Eukaryota</taxon>
        <taxon>Fungi</taxon>
        <taxon>Dikarya</taxon>
        <taxon>Basidiomycota</taxon>
        <taxon>Agaricomycotina</taxon>
        <taxon>Agaricomycetes</taxon>
        <taxon>Agaricomycetidae</taxon>
        <taxon>Agaricales</taxon>
        <taxon>Marasmiineae</taxon>
        <taxon>Physalacriaceae</taxon>
        <taxon>Armillaria</taxon>
    </lineage>
</organism>
<gene>
    <name evidence="1" type="ORF">ARMOST_11181</name>
</gene>
<protein>
    <submittedName>
        <fullName evidence="1">Uncharacterized protein</fullName>
    </submittedName>
</protein>
<name>A0A284RGF2_ARMOS</name>
<reference evidence="2" key="1">
    <citation type="journal article" date="2017" name="Nat. Ecol. Evol.">
        <title>Genome expansion and lineage-specific genetic innovations in the forest pathogenic fungi Armillaria.</title>
        <authorList>
            <person name="Sipos G."/>
            <person name="Prasanna A.N."/>
            <person name="Walter M.C."/>
            <person name="O'Connor E."/>
            <person name="Balint B."/>
            <person name="Krizsan K."/>
            <person name="Kiss B."/>
            <person name="Hess J."/>
            <person name="Varga T."/>
            <person name="Slot J."/>
            <person name="Riley R."/>
            <person name="Boka B."/>
            <person name="Rigling D."/>
            <person name="Barry K."/>
            <person name="Lee J."/>
            <person name="Mihaltcheva S."/>
            <person name="LaButti K."/>
            <person name="Lipzen A."/>
            <person name="Waldron R."/>
            <person name="Moloney N.M."/>
            <person name="Sperisen C."/>
            <person name="Kredics L."/>
            <person name="Vagvoelgyi C."/>
            <person name="Patrignani A."/>
            <person name="Fitzpatrick D."/>
            <person name="Nagy I."/>
            <person name="Doyle S."/>
            <person name="Anderson J.B."/>
            <person name="Grigoriev I.V."/>
            <person name="Gueldener U."/>
            <person name="Muensterkoetter M."/>
            <person name="Nagy L.G."/>
        </authorList>
    </citation>
    <scope>NUCLEOTIDE SEQUENCE [LARGE SCALE GENOMIC DNA]</scope>
    <source>
        <strain evidence="2">C18/9</strain>
    </source>
</reference>
<accession>A0A284RGF2</accession>
<dbReference type="Proteomes" id="UP000219338">
    <property type="component" value="Unassembled WGS sequence"/>
</dbReference>
<keyword evidence="2" id="KW-1185">Reference proteome</keyword>